<gene>
    <name evidence="2" type="ORF">A2975_01275</name>
</gene>
<protein>
    <recommendedName>
        <fullName evidence="4">DUF5667 domain-containing protein</fullName>
    </recommendedName>
</protein>
<dbReference type="STRING" id="1802525.A2975_01275"/>
<dbReference type="AlphaFoldDB" id="A0A1F8C4R2"/>
<feature type="chain" id="PRO_5009535068" description="DUF5667 domain-containing protein" evidence="1">
    <location>
        <begin position="18"/>
        <end position="249"/>
    </location>
</feature>
<feature type="signal peptide" evidence="1">
    <location>
        <begin position="1"/>
        <end position="17"/>
    </location>
</feature>
<dbReference type="Proteomes" id="UP000178429">
    <property type="component" value="Unassembled WGS sequence"/>
</dbReference>
<name>A0A1F8C4R2_9BACT</name>
<sequence length="249" mass="28490">MLNLILSLLLLVNVASAQELTAARAYDDYIFTLQRYEDAHQDYVVAKNAYLQNKTLNLQNQAQEKTALMLGARDEVVKAHLTAIRAVLVEERGLSTEEKAPFLSGIDEEVAWWAADHSAEEAASRYETNTEYIIYRSLFWISVSKTRYVLGSERNLLVDLRNKVSEIAATGDKNTQAIEKWFNDIEDRFNQSEEAEKLAIDSIADLEKRYGNRQSIYNKAVSLEKEAFLPLVEAKDFFKEIIRVIKTKD</sequence>
<evidence type="ECO:0008006" key="4">
    <source>
        <dbReference type="Google" id="ProtNLM"/>
    </source>
</evidence>
<organism evidence="2 3">
    <name type="scientific">Candidatus Woesebacteria bacterium RIFCSPLOWO2_01_FULL_44_14</name>
    <dbReference type="NCBI Taxonomy" id="1802525"/>
    <lineage>
        <taxon>Bacteria</taxon>
        <taxon>Candidatus Woeseibacteriota</taxon>
    </lineage>
</organism>
<keyword evidence="1" id="KW-0732">Signal</keyword>
<evidence type="ECO:0000256" key="1">
    <source>
        <dbReference type="SAM" id="SignalP"/>
    </source>
</evidence>
<reference evidence="2 3" key="1">
    <citation type="journal article" date="2016" name="Nat. Commun.">
        <title>Thousands of microbial genomes shed light on interconnected biogeochemical processes in an aquifer system.</title>
        <authorList>
            <person name="Anantharaman K."/>
            <person name="Brown C.T."/>
            <person name="Hug L.A."/>
            <person name="Sharon I."/>
            <person name="Castelle C.J."/>
            <person name="Probst A.J."/>
            <person name="Thomas B.C."/>
            <person name="Singh A."/>
            <person name="Wilkins M.J."/>
            <person name="Karaoz U."/>
            <person name="Brodie E.L."/>
            <person name="Williams K.H."/>
            <person name="Hubbard S.S."/>
            <person name="Banfield J.F."/>
        </authorList>
    </citation>
    <scope>NUCLEOTIDE SEQUENCE [LARGE SCALE GENOMIC DNA]</scope>
</reference>
<evidence type="ECO:0000313" key="2">
    <source>
        <dbReference type="EMBL" id="OGM70889.1"/>
    </source>
</evidence>
<comment type="caution">
    <text evidence="2">The sequence shown here is derived from an EMBL/GenBank/DDBJ whole genome shotgun (WGS) entry which is preliminary data.</text>
</comment>
<proteinExistence type="predicted"/>
<dbReference type="EMBL" id="MGHL01000001">
    <property type="protein sequence ID" value="OGM70889.1"/>
    <property type="molecule type" value="Genomic_DNA"/>
</dbReference>
<evidence type="ECO:0000313" key="3">
    <source>
        <dbReference type="Proteomes" id="UP000178429"/>
    </source>
</evidence>
<accession>A0A1F8C4R2</accession>